<keyword evidence="2" id="KW-1185">Reference proteome</keyword>
<name>A0A250X718_9CHLO</name>
<comment type="caution">
    <text evidence="1">The sequence shown here is derived from an EMBL/GenBank/DDBJ whole genome shotgun (WGS) entry which is preliminary data.</text>
</comment>
<reference evidence="1 2" key="1">
    <citation type="submission" date="2017-08" db="EMBL/GenBank/DDBJ databases">
        <title>Acidophilic green algal genome provides insights into adaptation to an acidic environment.</title>
        <authorList>
            <person name="Hirooka S."/>
            <person name="Hirose Y."/>
            <person name="Kanesaki Y."/>
            <person name="Higuchi S."/>
            <person name="Fujiwara T."/>
            <person name="Onuma R."/>
            <person name="Era A."/>
            <person name="Ohbayashi R."/>
            <person name="Uzuka A."/>
            <person name="Nozaki H."/>
            <person name="Yoshikawa H."/>
            <person name="Miyagishima S.Y."/>
        </authorList>
    </citation>
    <scope>NUCLEOTIDE SEQUENCE [LARGE SCALE GENOMIC DNA]</scope>
    <source>
        <strain evidence="1 2">NIES-2499</strain>
    </source>
</reference>
<dbReference type="EMBL" id="BEGY01000034">
    <property type="protein sequence ID" value="GAX78709.1"/>
    <property type="molecule type" value="Genomic_DNA"/>
</dbReference>
<dbReference type="Proteomes" id="UP000232323">
    <property type="component" value="Unassembled WGS sequence"/>
</dbReference>
<organism evidence="1 2">
    <name type="scientific">Chlamydomonas eustigma</name>
    <dbReference type="NCBI Taxonomy" id="1157962"/>
    <lineage>
        <taxon>Eukaryota</taxon>
        <taxon>Viridiplantae</taxon>
        <taxon>Chlorophyta</taxon>
        <taxon>core chlorophytes</taxon>
        <taxon>Chlorophyceae</taxon>
        <taxon>CS clade</taxon>
        <taxon>Chlamydomonadales</taxon>
        <taxon>Chlamydomonadaceae</taxon>
        <taxon>Chlamydomonas</taxon>
    </lineage>
</organism>
<sequence length="166" mass="18976">MRRVLPGSNTSESKVVQLNYSVDPSWIIPMMEVPANHAGTREHKVQWVSWLTLGMSTFESILSDWDEGLTMKCGAKLYKLAPLRVLEDTKLRDYWRSGPTVNKSVLFYKSLVYMILRLVVGLPRNKSDAGEGRRHAPMTVDEAIVHVKQSEYPQQQRVYKKASQVP</sequence>
<dbReference type="AlphaFoldDB" id="A0A250X718"/>
<accession>A0A250X718</accession>
<proteinExistence type="predicted"/>
<evidence type="ECO:0000313" key="2">
    <source>
        <dbReference type="Proteomes" id="UP000232323"/>
    </source>
</evidence>
<gene>
    <name evidence="1" type="ORF">CEUSTIGMA_g6147.t1</name>
</gene>
<protein>
    <submittedName>
        <fullName evidence="1">Uncharacterized protein</fullName>
    </submittedName>
</protein>
<evidence type="ECO:0000313" key="1">
    <source>
        <dbReference type="EMBL" id="GAX78709.1"/>
    </source>
</evidence>